<protein>
    <submittedName>
        <fullName evidence="2">Putative intracellular protease/amidase</fullName>
    </submittedName>
</protein>
<dbReference type="SUPFAM" id="SSF52317">
    <property type="entry name" value="Class I glutamine amidotransferase-like"/>
    <property type="match status" value="1"/>
</dbReference>
<dbReference type="GO" id="GO:0006508">
    <property type="term" value="P:proteolysis"/>
    <property type="evidence" value="ECO:0007669"/>
    <property type="project" value="UniProtKB-KW"/>
</dbReference>
<dbReference type="InterPro" id="IPR002818">
    <property type="entry name" value="DJ-1/PfpI"/>
</dbReference>
<evidence type="ECO:0000259" key="1">
    <source>
        <dbReference type="Pfam" id="PF01965"/>
    </source>
</evidence>
<evidence type="ECO:0000313" key="3">
    <source>
        <dbReference type="Proteomes" id="UP000549971"/>
    </source>
</evidence>
<dbReference type="GO" id="GO:0008233">
    <property type="term" value="F:peptidase activity"/>
    <property type="evidence" value="ECO:0007669"/>
    <property type="project" value="UniProtKB-KW"/>
</dbReference>
<keyword evidence="3" id="KW-1185">Reference proteome</keyword>
<comment type="caution">
    <text evidence="2">The sequence shown here is derived from an EMBL/GenBank/DDBJ whole genome shotgun (WGS) entry which is preliminary data.</text>
</comment>
<dbReference type="AlphaFoldDB" id="A0A7W9J3P8"/>
<dbReference type="Gene3D" id="3.40.50.880">
    <property type="match status" value="1"/>
</dbReference>
<gene>
    <name evidence="2" type="ORF">HDA39_001062</name>
</gene>
<evidence type="ECO:0000313" key="2">
    <source>
        <dbReference type="EMBL" id="MBB5834328.1"/>
    </source>
</evidence>
<dbReference type="Pfam" id="PF01965">
    <property type="entry name" value="DJ-1_PfpI"/>
    <property type="match status" value="1"/>
</dbReference>
<dbReference type="InterPro" id="IPR029062">
    <property type="entry name" value="Class_I_gatase-like"/>
</dbReference>
<sequence>MTENSLTTVHVAVYDTLADWEIGFLTAHVNSPAWHKSPGRFRIRTVGASAAPVTTMGGLRVLPDLTLDELSPGDSAMLVLPGNEFFPTEAFHPYAAKAREFRAAGVPVAAICGATGGLALAGMLDEHEHTSNAKEFLEGLGYGGDALYRDEPAVNDGGLITAGAQAPIEFARAVFAELGIYEPGVLDSWYKLYGEKNPAGFYELMGA</sequence>
<keyword evidence="2" id="KW-0378">Hydrolase</keyword>
<proteinExistence type="predicted"/>
<dbReference type="Proteomes" id="UP000549971">
    <property type="component" value="Unassembled WGS sequence"/>
</dbReference>
<name>A0A7W9J3P8_9ACTN</name>
<accession>A0A7W9J3P8</accession>
<keyword evidence="2" id="KW-0645">Protease</keyword>
<dbReference type="EMBL" id="JACHMY010000001">
    <property type="protein sequence ID" value="MBB5834328.1"/>
    <property type="molecule type" value="Genomic_DNA"/>
</dbReference>
<dbReference type="RefSeq" id="WP_184794101.1">
    <property type="nucleotide sequence ID" value="NZ_JACHMY010000001.1"/>
</dbReference>
<feature type="domain" description="DJ-1/PfpI" evidence="1">
    <location>
        <begin position="9"/>
        <end position="175"/>
    </location>
</feature>
<organism evidence="2 3">
    <name type="scientific">Kribbella italica</name>
    <dbReference type="NCBI Taxonomy" id="1540520"/>
    <lineage>
        <taxon>Bacteria</taxon>
        <taxon>Bacillati</taxon>
        <taxon>Actinomycetota</taxon>
        <taxon>Actinomycetes</taxon>
        <taxon>Propionibacteriales</taxon>
        <taxon>Kribbellaceae</taxon>
        <taxon>Kribbella</taxon>
    </lineage>
</organism>
<reference evidence="2 3" key="1">
    <citation type="submission" date="2020-08" db="EMBL/GenBank/DDBJ databases">
        <title>Sequencing the genomes of 1000 actinobacteria strains.</title>
        <authorList>
            <person name="Klenk H.-P."/>
        </authorList>
    </citation>
    <scope>NUCLEOTIDE SEQUENCE [LARGE SCALE GENOMIC DNA]</scope>
    <source>
        <strain evidence="2 3">DSM 28967</strain>
    </source>
</reference>